<keyword evidence="4" id="KW-1185">Reference proteome</keyword>
<dbReference type="Gene3D" id="3.90.780.10">
    <property type="entry name" value="5'-Nucleotidase, C-terminal domain"/>
    <property type="match status" value="1"/>
</dbReference>
<evidence type="ECO:0000313" key="3">
    <source>
        <dbReference type="EMBL" id="NPD91911.1"/>
    </source>
</evidence>
<proteinExistence type="predicted"/>
<name>A0ABX2AL26_9BACT</name>
<dbReference type="InterPro" id="IPR006179">
    <property type="entry name" value="5_nucleotidase/apyrase"/>
</dbReference>
<dbReference type="PRINTS" id="PR01607">
    <property type="entry name" value="APYRASEFAMLY"/>
</dbReference>
<evidence type="ECO:0000259" key="2">
    <source>
        <dbReference type="Pfam" id="PF02872"/>
    </source>
</evidence>
<keyword evidence="1" id="KW-0732">Signal</keyword>
<dbReference type="Proteomes" id="UP000714420">
    <property type="component" value="Unassembled WGS sequence"/>
</dbReference>
<protein>
    <submittedName>
        <fullName evidence="3">5'-nucleotidase C-terminal domain-containing protein</fullName>
    </submittedName>
</protein>
<gene>
    <name evidence="3" type="ORF">HPS56_06015</name>
</gene>
<dbReference type="Pfam" id="PF02872">
    <property type="entry name" value="5_nucleotid_C"/>
    <property type="match status" value="1"/>
</dbReference>
<sequence>MTLKVVAALLFAVCAAETSNAQGRITNVVRTRILVDSVYDTMRDTEADSFIAPYRQKVDSMMSPVVGHIAVNAKGYRPESPLSNLLADILVWASARYGEKPLVGVYNMGGIRASLVKGPVTFGDVLDVAPFENKISFLTLSGDNLMELFREMASVGGEGVSHGVELCISKDKKLLSARLHGKEIKPHKKYRIVTIDYLAQGNDRMTAFKKKTGYVAPPGEENNTRYIISDYFRQAEKEGRAVNCRVEGRIIVK</sequence>
<organism evidence="3 4">
    <name type="scientific">Xylanibacter muris</name>
    <dbReference type="NCBI Taxonomy" id="2736290"/>
    <lineage>
        <taxon>Bacteria</taxon>
        <taxon>Pseudomonadati</taxon>
        <taxon>Bacteroidota</taxon>
        <taxon>Bacteroidia</taxon>
        <taxon>Bacteroidales</taxon>
        <taxon>Prevotellaceae</taxon>
        <taxon>Xylanibacter</taxon>
    </lineage>
</organism>
<dbReference type="InterPro" id="IPR008334">
    <property type="entry name" value="5'-Nucleotdase_C"/>
</dbReference>
<dbReference type="EMBL" id="JABKKF010000004">
    <property type="protein sequence ID" value="NPD91911.1"/>
    <property type="molecule type" value="Genomic_DNA"/>
</dbReference>
<feature type="chain" id="PRO_5046050406" evidence="1">
    <location>
        <begin position="22"/>
        <end position="253"/>
    </location>
</feature>
<dbReference type="PANTHER" id="PTHR11575:SF24">
    <property type="entry name" value="5'-NUCLEOTIDASE"/>
    <property type="match status" value="1"/>
</dbReference>
<feature type="signal peptide" evidence="1">
    <location>
        <begin position="1"/>
        <end position="21"/>
    </location>
</feature>
<dbReference type="SUPFAM" id="SSF55816">
    <property type="entry name" value="5'-nucleotidase (syn. UDP-sugar hydrolase), C-terminal domain"/>
    <property type="match status" value="1"/>
</dbReference>
<comment type="caution">
    <text evidence="3">The sequence shown here is derived from an EMBL/GenBank/DDBJ whole genome shotgun (WGS) entry which is preliminary data.</text>
</comment>
<evidence type="ECO:0000313" key="4">
    <source>
        <dbReference type="Proteomes" id="UP000714420"/>
    </source>
</evidence>
<accession>A0ABX2AL26</accession>
<dbReference type="InterPro" id="IPR036907">
    <property type="entry name" value="5'-Nucleotdase_C_sf"/>
</dbReference>
<reference evidence="3 4" key="1">
    <citation type="submission" date="2020-05" db="EMBL/GenBank/DDBJ databases">
        <title>Distinct polysaccharide utilization as determinants for interspecies competition between intestinal Prevotella spp.</title>
        <authorList>
            <person name="Galvez E.J.C."/>
            <person name="Iljazovic A."/>
            <person name="Strowig T."/>
        </authorList>
    </citation>
    <scope>NUCLEOTIDE SEQUENCE [LARGE SCALE GENOMIC DNA]</scope>
    <source>
        <strain evidence="3 4">PMUR</strain>
    </source>
</reference>
<evidence type="ECO:0000256" key="1">
    <source>
        <dbReference type="SAM" id="SignalP"/>
    </source>
</evidence>
<dbReference type="PANTHER" id="PTHR11575">
    <property type="entry name" value="5'-NUCLEOTIDASE-RELATED"/>
    <property type="match status" value="1"/>
</dbReference>
<feature type="domain" description="5'-Nucleotidase C-terminal" evidence="2">
    <location>
        <begin position="65"/>
        <end position="209"/>
    </location>
</feature>